<reference evidence="17" key="1">
    <citation type="submission" date="2020-10" db="EMBL/GenBank/DDBJ databases">
        <authorList>
            <person name="Gilroy R."/>
        </authorList>
    </citation>
    <scope>NUCLEOTIDE SEQUENCE</scope>
    <source>
        <strain evidence="17">ChiSjej1B19-3389</strain>
    </source>
</reference>
<comment type="subcellular location">
    <subcellularLocation>
        <location evidence="2">Cell membrane</location>
        <topology evidence="2">Multi-pass membrane protein</topology>
    </subcellularLocation>
</comment>
<evidence type="ECO:0000256" key="10">
    <source>
        <dbReference type="ARBA" id="ARBA00022840"/>
    </source>
</evidence>
<dbReference type="Proteomes" id="UP000886787">
    <property type="component" value="Unassembled WGS sequence"/>
</dbReference>
<evidence type="ECO:0000259" key="15">
    <source>
        <dbReference type="PROSITE" id="PS50109"/>
    </source>
</evidence>
<keyword evidence="10" id="KW-0067">ATP-binding</keyword>
<dbReference type="InterPro" id="IPR050398">
    <property type="entry name" value="HssS/ArlS-like"/>
</dbReference>
<feature type="domain" description="Histidine kinase" evidence="15">
    <location>
        <begin position="248"/>
        <end position="462"/>
    </location>
</feature>
<evidence type="ECO:0000313" key="18">
    <source>
        <dbReference type="Proteomes" id="UP000886787"/>
    </source>
</evidence>
<dbReference type="PANTHER" id="PTHR45528:SF1">
    <property type="entry name" value="SENSOR HISTIDINE KINASE CPXA"/>
    <property type="match status" value="1"/>
</dbReference>
<keyword evidence="11 14" id="KW-1133">Transmembrane helix</keyword>
<dbReference type="SUPFAM" id="SSF55874">
    <property type="entry name" value="ATPase domain of HSP90 chaperone/DNA topoisomerase II/histidine kinase"/>
    <property type="match status" value="1"/>
</dbReference>
<dbReference type="GO" id="GO:0000155">
    <property type="term" value="F:phosphorelay sensor kinase activity"/>
    <property type="evidence" value="ECO:0007669"/>
    <property type="project" value="InterPro"/>
</dbReference>
<keyword evidence="4" id="KW-1003">Cell membrane</keyword>
<evidence type="ECO:0000256" key="8">
    <source>
        <dbReference type="ARBA" id="ARBA00022741"/>
    </source>
</evidence>
<keyword evidence="6" id="KW-0808">Transferase</keyword>
<dbReference type="SUPFAM" id="SSF158472">
    <property type="entry name" value="HAMP domain-like"/>
    <property type="match status" value="1"/>
</dbReference>
<dbReference type="PANTHER" id="PTHR45528">
    <property type="entry name" value="SENSOR HISTIDINE KINASE CPXA"/>
    <property type="match status" value="1"/>
</dbReference>
<dbReference type="EC" id="2.7.13.3" evidence="3"/>
<comment type="caution">
    <text evidence="17">The sequence shown here is derived from an EMBL/GenBank/DDBJ whole genome shotgun (WGS) entry which is preliminary data.</text>
</comment>
<keyword evidence="12" id="KW-0902">Two-component regulatory system</keyword>
<evidence type="ECO:0000256" key="3">
    <source>
        <dbReference type="ARBA" id="ARBA00012438"/>
    </source>
</evidence>
<evidence type="ECO:0000256" key="7">
    <source>
        <dbReference type="ARBA" id="ARBA00022692"/>
    </source>
</evidence>
<dbReference type="GO" id="GO:0005524">
    <property type="term" value="F:ATP binding"/>
    <property type="evidence" value="ECO:0007669"/>
    <property type="project" value="UniProtKB-KW"/>
</dbReference>
<evidence type="ECO:0000313" key="17">
    <source>
        <dbReference type="EMBL" id="HIQ80420.1"/>
    </source>
</evidence>
<dbReference type="InterPro" id="IPR003594">
    <property type="entry name" value="HATPase_dom"/>
</dbReference>
<dbReference type="CDD" id="cd00082">
    <property type="entry name" value="HisKA"/>
    <property type="match status" value="1"/>
</dbReference>
<dbReference type="CDD" id="cd06225">
    <property type="entry name" value="HAMP"/>
    <property type="match status" value="1"/>
</dbReference>
<dbReference type="PROSITE" id="PS50885">
    <property type="entry name" value="HAMP"/>
    <property type="match status" value="1"/>
</dbReference>
<keyword evidence="8" id="KW-0547">Nucleotide-binding</keyword>
<dbReference type="InterPro" id="IPR003660">
    <property type="entry name" value="HAMP_dom"/>
</dbReference>
<dbReference type="Pfam" id="PF02518">
    <property type="entry name" value="HATPase_c"/>
    <property type="match status" value="1"/>
</dbReference>
<organism evidence="17 18">
    <name type="scientific">Candidatus Scatavimonas merdigallinarum</name>
    <dbReference type="NCBI Taxonomy" id="2840914"/>
    <lineage>
        <taxon>Bacteria</taxon>
        <taxon>Bacillati</taxon>
        <taxon>Bacillota</taxon>
        <taxon>Clostridia</taxon>
        <taxon>Eubacteriales</taxon>
        <taxon>Oscillospiraceae</taxon>
        <taxon>Oscillospiraceae incertae sedis</taxon>
        <taxon>Candidatus Scatavimonas</taxon>
    </lineage>
</organism>
<dbReference type="SMART" id="SM00388">
    <property type="entry name" value="HisKA"/>
    <property type="match status" value="1"/>
</dbReference>
<dbReference type="InterPro" id="IPR004358">
    <property type="entry name" value="Sig_transdc_His_kin-like_C"/>
</dbReference>
<gene>
    <name evidence="17" type="ORF">IAD32_03955</name>
</gene>
<dbReference type="GO" id="GO:0005886">
    <property type="term" value="C:plasma membrane"/>
    <property type="evidence" value="ECO:0007669"/>
    <property type="project" value="UniProtKB-SubCell"/>
</dbReference>
<feature type="transmembrane region" description="Helical" evidence="14">
    <location>
        <begin position="7"/>
        <end position="27"/>
    </location>
</feature>
<evidence type="ECO:0000256" key="5">
    <source>
        <dbReference type="ARBA" id="ARBA00022553"/>
    </source>
</evidence>
<evidence type="ECO:0000256" key="1">
    <source>
        <dbReference type="ARBA" id="ARBA00000085"/>
    </source>
</evidence>
<accession>A0A9D1CVF8</accession>
<keyword evidence="13 14" id="KW-0472">Membrane</keyword>
<evidence type="ECO:0000256" key="9">
    <source>
        <dbReference type="ARBA" id="ARBA00022777"/>
    </source>
</evidence>
<evidence type="ECO:0000256" key="12">
    <source>
        <dbReference type="ARBA" id="ARBA00023012"/>
    </source>
</evidence>
<dbReference type="CDD" id="cd00075">
    <property type="entry name" value="HATPase"/>
    <property type="match status" value="1"/>
</dbReference>
<dbReference type="PRINTS" id="PR00344">
    <property type="entry name" value="BCTRLSENSOR"/>
</dbReference>
<dbReference type="AlphaFoldDB" id="A0A9D1CVF8"/>
<dbReference type="Pfam" id="PF00672">
    <property type="entry name" value="HAMP"/>
    <property type="match status" value="1"/>
</dbReference>
<dbReference type="Gene3D" id="6.10.340.10">
    <property type="match status" value="1"/>
</dbReference>
<dbReference type="Gene3D" id="3.30.565.10">
    <property type="entry name" value="Histidine kinase-like ATPase, C-terminal domain"/>
    <property type="match status" value="1"/>
</dbReference>
<evidence type="ECO:0000256" key="2">
    <source>
        <dbReference type="ARBA" id="ARBA00004651"/>
    </source>
</evidence>
<dbReference type="SUPFAM" id="SSF47384">
    <property type="entry name" value="Homodimeric domain of signal transducing histidine kinase"/>
    <property type="match status" value="1"/>
</dbReference>
<dbReference type="InterPro" id="IPR036890">
    <property type="entry name" value="HATPase_C_sf"/>
</dbReference>
<keyword evidence="9 17" id="KW-0418">Kinase</keyword>
<dbReference type="InterPro" id="IPR005467">
    <property type="entry name" value="His_kinase_dom"/>
</dbReference>
<evidence type="ECO:0000256" key="4">
    <source>
        <dbReference type="ARBA" id="ARBA00022475"/>
    </source>
</evidence>
<evidence type="ECO:0000259" key="16">
    <source>
        <dbReference type="PROSITE" id="PS50885"/>
    </source>
</evidence>
<keyword evidence="7 14" id="KW-0812">Transmembrane</keyword>
<reference evidence="17" key="2">
    <citation type="journal article" date="2021" name="PeerJ">
        <title>Extensive microbial diversity within the chicken gut microbiome revealed by metagenomics and culture.</title>
        <authorList>
            <person name="Gilroy R."/>
            <person name="Ravi A."/>
            <person name="Getino M."/>
            <person name="Pursley I."/>
            <person name="Horton D.L."/>
            <person name="Alikhan N.F."/>
            <person name="Baker D."/>
            <person name="Gharbi K."/>
            <person name="Hall N."/>
            <person name="Watson M."/>
            <person name="Adriaenssens E.M."/>
            <person name="Foster-Nyarko E."/>
            <person name="Jarju S."/>
            <person name="Secka A."/>
            <person name="Antonio M."/>
            <person name="Oren A."/>
            <person name="Chaudhuri R.R."/>
            <person name="La Ragione R."/>
            <person name="Hildebrand F."/>
            <person name="Pallen M.J."/>
        </authorList>
    </citation>
    <scope>NUCLEOTIDE SEQUENCE</scope>
    <source>
        <strain evidence="17">ChiSjej1B19-3389</strain>
    </source>
</reference>
<evidence type="ECO:0000256" key="11">
    <source>
        <dbReference type="ARBA" id="ARBA00022989"/>
    </source>
</evidence>
<feature type="domain" description="HAMP" evidence="16">
    <location>
        <begin position="181"/>
        <end position="233"/>
    </location>
</feature>
<dbReference type="PROSITE" id="PS50109">
    <property type="entry name" value="HIS_KIN"/>
    <property type="match status" value="1"/>
</dbReference>
<dbReference type="SMART" id="SM00304">
    <property type="entry name" value="HAMP"/>
    <property type="match status" value="1"/>
</dbReference>
<evidence type="ECO:0000256" key="14">
    <source>
        <dbReference type="SAM" id="Phobius"/>
    </source>
</evidence>
<evidence type="ECO:0000256" key="6">
    <source>
        <dbReference type="ARBA" id="ARBA00022679"/>
    </source>
</evidence>
<evidence type="ECO:0000256" key="13">
    <source>
        <dbReference type="ARBA" id="ARBA00023136"/>
    </source>
</evidence>
<dbReference type="InterPro" id="IPR003661">
    <property type="entry name" value="HisK_dim/P_dom"/>
</dbReference>
<proteinExistence type="predicted"/>
<dbReference type="InterPro" id="IPR036097">
    <property type="entry name" value="HisK_dim/P_sf"/>
</dbReference>
<sequence>MKFSWKMFFSCMIVITLAFAFGGFFLISSLFSSMLEREKQAALQENRFLYVSLASDINAMEINDQSGLDLAVAKLQSVLQQSSVSNCYIGDAAVLHLDAQDYAFSLTGGQRGCRLAVDEKNRQYVQVISRLPLSGNQPVFIETVHDISTLYSQRDQFLNIYRFILLFVVFISSVIVFFLSRLLTSPLKRLSLSTRKIAGGDYSVRIRYRGNDEIGRLSYDFNRMTDAVEQNIKELALAAKRQEDFSSSLAHELKTPLTSIIGYADMLRSYDLNPTDRRKAAEYIFSEGKRLEQLSFKLLELIVYSREKFPLSAVNTLTFAQETAAVLKPLLQKYNILLKSDIEEMHVLMDSVLLKTLLYNLADNACKASQPGQTILFCMKKRSDGNCLVSIKDFGTGIPVDQLDRITEPFYMVDKSRSRRLNGAGLGLSIAQRIAQLHGAALSVESLPGAGSSFSFILKGGAPL</sequence>
<comment type="catalytic activity">
    <reaction evidence="1">
        <text>ATP + protein L-histidine = ADP + protein N-phospho-L-histidine.</text>
        <dbReference type="EC" id="2.7.13.3"/>
    </reaction>
</comment>
<keyword evidence="5" id="KW-0597">Phosphoprotein</keyword>
<protein>
    <recommendedName>
        <fullName evidence="3">histidine kinase</fullName>
        <ecNumber evidence="3">2.7.13.3</ecNumber>
    </recommendedName>
</protein>
<dbReference type="EMBL" id="DVFW01000021">
    <property type="protein sequence ID" value="HIQ80420.1"/>
    <property type="molecule type" value="Genomic_DNA"/>
</dbReference>
<dbReference type="Pfam" id="PF00512">
    <property type="entry name" value="HisKA"/>
    <property type="match status" value="1"/>
</dbReference>
<dbReference type="SMART" id="SM00387">
    <property type="entry name" value="HATPase_c"/>
    <property type="match status" value="1"/>
</dbReference>
<name>A0A9D1CVF8_9FIRM</name>
<feature type="transmembrane region" description="Helical" evidence="14">
    <location>
        <begin position="160"/>
        <end position="179"/>
    </location>
</feature>
<dbReference type="Gene3D" id="1.10.287.130">
    <property type="match status" value="1"/>
</dbReference>